<dbReference type="SUPFAM" id="SSF50182">
    <property type="entry name" value="Sm-like ribonucleoproteins"/>
    <property type="match status" value="1"/>
</dbReference>
<feature type="transmembrane region" description="Helical" evidence="9">
    <location>
        <begin position="401"/>
        <end position="419"/>
    </location>
</feature>
<feature type="compositionally biased region" description="Basic and acidic residues" evidence="8">
    <location>
        <begin position="90"/>
        <end position="99"/>
    </location>
</feature>
<protein>
    <recommendedName>
        <fullName evidence="7">Mechanosensitive ion channel protein</fullName>
    </recommendedName>
</protein>
<keyword evidence="5 9" id="KW-1133">Transmembrane helix</keyword>
<feature type="compositionally biased region" description="Polar residues" evidence="8">
    <location>
        <begin position="220"/>
        <end position="231"/>
    </location>
</feature>
<feature type="region of interest" description="Disordered" evidence="8">
    <location>
        <begin position="1"/>
        <end position="50"/>
    </location>
</feature>
<feature type="transmembrane region" description="Helical" evidence="9">
    <location>
        <begin position="321"/>
        <end position="340"/>
    </location>
</feature>
<dbReference type="Proteomes" id="UP001140949">
    <property type="component" value="Unassembled WGS sequence"/>
</dbReference>
<feature type="region of interest" description="Disordered" evidence="8">
    <location>
        <begin position="90"/>
        <end position="112"/>
    </location>
</feature>
<evidence type="ECO:0000259" key="10">
    <source>
        <dbReference type="Pfam" id="PF00924"/>
    </source>
</evidence>
<dbReference type="PANTHER" id="PTHR31618">
    <property type="entry name" value="MECHANOSENSITIVE ION CHANNEL PROTEIN 5"/>
    <property type="match status" value="1"/>
</dbReference>
<comment type="subcellular location">
    <subcellularLocation>
        <location evidence="1">Membrane</location>
        <topology evidence="1">Multi-pass membrane protein</topology>
    </subcellularLocation>
</comment>
<keyword evidence="6 7" id="KW-0472">Membrane</keyword>
<evidence type="ECO:0000313" key="11">
    <source>
        <dbReference type="EMBL" id="KAJ6849505.1"/>
    </source>
</evidence>
<dbReference type="GO" id="GO:0005886">
    <property type="term" value="C:plasma membrane"/>
    <property type="evidence" value="ECO:0007669"/>
    <property type="project" value="UniProtKB-UniRule"/>
</dbReference>
<reference evidence="11" key="1">
    <citation type="journal article" date="2023" name="GigaByte">
        <title>Genome assembly of the bearded iris, Iris pallida Lam.</title>
        <authorList>
            <person name="Bruccoleri R.E."/>
            <person name="Oakeley E.J."/>
            <person name="Faust A.M.E."/>
            <person name="Altorfer M."/>
            <person name="Dessus-Babus S."/>
            <person name="Burckhardt D."/>
            <person name="Oertli M."/>
            <person name="Naumann U."/>
            <person name="Petersen F."/>
            <person name="Wong J."/>
        </authorList>
    </citation>
    <scope>NUCLEOTIDE SEQUENCE</scope>
    <source>
        <strain evidence="11">GSM-AAB239-AS_SAM_17_03QT</strain>
    </source>
</reference>
<feature type="compositionally biased region" description="Basic residues" evidence="8">
    <location>
        <begin position="1"/>
        <end position="18"/>
    </location>
</feature>
<evidence type="ECO:0000256" key="4">
    <source>
        <dbReference type="ARBA" id="ARBA00022692"/>
    </source>
</evidence>
<evidence type="ECO:0000256" key="2">
    <source>
        <dbReference type="ARBA" id="ARBA00008017"/>
    </source>
</evidence>
<feature type="transmembrane region" description="Helical" evidence="9">
    <location>
        <begin position="431"/>
        <end position="451"/>
    </location>
</feature>
<reference evidence="11" key="2">
    <citation type="submission" date="2023-04" db="EMBL/GenBank/DDBJ databases">
        <authorList>
            <person name="Bruccoleri R.E."/>
            <person name="Oakeley E.J."/>
            <person name="Faust A.-M."/>
            <person name="Dessus-Babus S."/>
            <person name="Altorfer M."/>
            <person name="Burckhardt D."/>
            <person name="Oertli M."/>
            <person name="Naumann U."/>
            <person name="Petersen F."/>
            <person name="Wong J."/>
        </authorList>
    </citation>
    <scope>NUCLEOTIDE SEQUENCE</scope>
    <source>
        <strain evidence="11">GSM-AAB239-AS_SAM_17_03QT</strain>
        <tissue evidence="11">Leaf</tissue>
    </source>
</reference>
<accession>A0AAX6IAR2</accession>
<dbReference type="Pfam" id="PF00924">
    <property type="entry name" value="MS_channel_2nd"/>
    <property type="match status" value="1"/>
</dbReference>
<evidence type="ECO:0000256" key="7">
    <source>
        <dbReference type="PIRNR" id="PIRNR017209"/>
    </source>
</evidence>
<dbReference type="PANTHER" id="PTHR31618:SF1">
    <property type="entry name" value="EF-HAND DOMAIN-CONTAINING PROTEIN"/>
    <property type="match status" value="1"/>
</dbReference>
<dbReference type="GO" id="GO:0050982">
    <property type="term" value="P:detection of mechanical stimulus"/>
    <property type="evidence" value="ECO:0007669"/>
    <property type="project" value="UniProtKB-ARBA"/>
</dbReference>
<evidence type="ECO:0000256" key="9">
    <source>
        <dbReference type="SAM" id="Phobius"/>
    </source>
</evidence>
<feature type="domain" description="Mechanosensitive ion channel MscS" evidence="10">
    <location>
        <begin position="764"/>
        <end position="821"/>
    </location>
</feature>
<gene>
    <name evidence="11" type="ORF">M6B38_267325</name>
</gene>
<evidence type="ECO:0000256" key="5">
    <source>
        <dbReference type="ARBA" id="ARBA00022989"/>
    </source>
</evidence>
<evidence type="ECO:0000256" key="8">
    <source>
        <dbReference type="SAM" id="MobiDB-lite"/>
    </source>
</evidence>
<sequence>MDSLKKSFKSHISYKYRRPSLEEQPILSSDDHRNNHDSDGGDDSDGRGEVVVKIDGNSRELLSASSSSPNVNMNANGVVWRESSYDFTKEGEHLRRESEGQEFSFPSQQHYPPQQQMAEIVEDPPSRLISSFLHKQRAAGVEMALDMDLEMDELKTIKSSSPSKEVRVSFVDQPSSSSSCCDDVDENPSQEVRLRRRKGISRPRRSSPPSDQDGSGIVRCTSSASYPQQMSGLLGRTKTRSRLMDPPPPVDSAASDGMEDNRKSGRFPIKSGQLKSGLLKSGQLKSGLLGKSSRYDEDDEDPFVDDIPEDFKKEKFNVLTIVQWVSLILIMAALGCSLWIPFLERYQVWDLHLWKWELMVLVLICGHLLSGWVIRFNVYFIEHNFLLRKRLLYFVYGVRKAVQNCLWLGLVLLVWHLIFDKKVERATKSTTLPYVTKVLLCLLIAAFLRLVKTLLVKVLASSFHVSTYFDRIQESLFNQYIIETLSGPPFIEIRHNMEEDDRVIAELQKLQNAGANIPSDLSLTALGKSGRVTDNNGSVNGPKRCAQLGPTKSFKFSGPMSKKDVSKEQNGITIDQLHKLNQKNVSAWNMKRLMRIVRYGTLTTLDEQLGHVNGEDESAVQIRSEHEAMIAAKKIFNNVAKPGSKYIYLVDLMRFMREDEALKTMTLFEGAKDKSKVSRKCLKNWVVNAFRERRHLALTLNDTKTAVNKLHQMANVIVGIIIVSIWLLILNIANSHFFVVIGSQLLLAVFMFGNTLKMIFEAIIFLFVMHPFDVGDRCEINGVQMVVEEMNILTTIFLRFDNQKVTCPNNQLATLFIGNYYRSPDMGDSIDFCIHVSTPVEKIAIMKQRLISYMESRPEHWYPSPQIVFREVDDMNRLRISIWMRHTINFQDMGLKWDRRELVMQEMIKVLSELEIEYRMLPVDVNVRNMPAITSNRLPSTWKTCA</sequence>
<evidence type="ECO:0000256" key="6">
    <source>
        <dbReference type="ARBA" id="ARBA00023136"/>
    </source>
</evidence>
<dbReference type="InterPro" id="IPR006685">
    <property type="entry name" value="MscS_channel_2nd"/>
</dbReference>
<feature type="transmembrane region" description="Helical" evidence="9">
    <location>
        <begin position="745"/>
        <end position="768"/>
    </location>
</feature>
<keyword evidence="3" id="KW-0813">Transport</keyword>
<dbReference type="InterPro" id="IPR023408">
    <property type="entry name" value="MscS_beta-dom_sf"/>
</dbReference>
<feature type="transmembrane region" description="Helical" evidence="9">
    <location>
        <begin position="713"/>
        <end position="733"/>
    </location>
</feature>
<proteinExistence type="inferred from homology"/>
<evidence type="ECO:0000256" key="3">
    <source>
        <dbReference type="ARBA" id="ARBA00022448"/>
    </source>
</evidence>
<dbReference type="GO" id="GO:0006820">
    <property type="term" value="P:monoatomic anion transport"/>
    <property type="evidence" value="ECO:0007669"/>
    <property type="project" value="TreeGrafter"/>
</dbReference>
<organism evidence="11 12">
    <name type="scientific">Iris pallida</name>
    <name type="common">Sweet iris</name>
    <dbReference type="NCBI Taxonomy" id="29817"/>
    <lineage>
        <taxon>Eukaryota</taxon>
        <taxon>Viridiplantae</taxon>
        <taxon>Streptophyta</taxon>
        <taxon>Embryophyta</taxon>
        <taxon>Tracheophyta</taxon>
        <taxon>Spermatophyta</taxon>
        <taxon>Magnoliopsida</taxon>
        <taxon>Liliopsida</taxon>
        <taxon>Asparagales</taxon>
        <taxon>Iridaceae</taxon>
        <taxon>Iridoideae</taxon>
        <taxon>Irideae</taxon>
        <taxon>Iris</taxon>
    </lineage>
</organism>
<dbReference type="InterPro" id="IPR016688">
    <property type="entry name" value="MscS-like_plants/fungi"/>
</dbReference>
<feature type="compositionally biased region" description="Basic residues" evidence="8">
    <location>
        <begin position="194"/>
        <end position="205"/>
    </location>
</feature>
<keyword evidence="12" id="KW-1185">Reference proteome</keyword>
<evidence type="ECO:0000256" key="1">
    <source>
        <dbReference type="ARBA" id="ARBA00004141"/>
    </source>
</evidence>
<dbReference type="EMBL" id="JANAVB010003400">
    <property type="protein sequence ID" value="KAJ6849505.1"/>
    <property type="molecule type" value="Genomic_DNA"/>
</dbReference>
<dbReference type="AlphaFoldDB" id="A0AAX6IAR2"/>
<dbReference type="PIRSF" id="PIRSF017209">
    <property type="entry name" value="Memb_At2g17000_prd"/>
    <property type="match status" value="1"/>
</dbReference>
<feature type="compositionally biased region" description="Basic and acidic residues" evidence="8">
    <location>
        <begin position="29"/>
        <end position="50"/>
    </location>
</feature>
<dbReference type="FunFam" id="2.30.30.60:FF:000003">
    <property type="entry name" value="Predicted mechanosensitive ion channel"/>
    <property type="match status" value="1"/>
</dbReference>
<dbReference type="InterPro" id="IPR010920">
    <property type="entry name" value="LSM_dom_sf"/>
</dbReference>
<dbReference type="GO" id="GO:0008381">
    <property type="term" value="F:mechanosensitive monoatomic ion channel activity"/>
    <property type="evidence" value="ECO:0007669"/>
    <property type="project" value="TreeGrafter"/>
</dbReference>
<comment type="similarity">
    <text evidence="2 7">Belongs to the MscS (TC 1.A.23) family.</text>
</comment>
<comment type="caution">
    <text evidence="11">The sequence shown here is derived from an EMBL/GenBank/DDBJ whole genome shotgun (WGS) entry which is preliminary data.</text>
</comment>
<evidence type="ECO:0000313" key="12">
    <source>
        <dbReference type="Proteomes" id="UP001140949"/>
    </source>
</evidence>
<feature type="region of interest" description="Disordered" evidence="8">
    <location>
        <begin position="158"/>
        <end position="272"/>
    </location>
</feature>
<name>A0AAX6IAR2_IRIPA</name>
<keyword evidence="4 9" id="KW-0812">Transmembrane</keyword>
<feature type="transmembrane region" description="Helical" evidence="9">
    <location>
        <begin position="360"/>
        <end position="380"/>
    </location>
</feature>
<dbReference type="Gene3D" id="2.30.30.60">
    <property type="match status" value="1"/>
</dbReference>